<accession>A0A164C4R1</accession>
<dbReference type="GO" id="GO:0050660">
    <property type="term" value="F:flavin adenine dinucleotide binding"/>
    <property type="evidence" value="ECO:0007669"/>
    <property type="project" value="InterPro"/>
</dbReference>
<evidence type="ECO:0000256" key="5">
    <source>
        <dbReference type="PIRSR" id="PIRSR000137-2"/>
    </source>
</evidence>
<evidence type="ECO:0000256" key="3">
    <source>
        <dbReference type="ARBA" id="ARBA00022630"/>
    </source>
</evidence>
<protein>
    <submittedName>
        <fullName evidence="8">Choline dehydrogenase</fullName>
    </submittedName>
</protein>
<reference evidence="8 9" key="1">
    <citation type="submission" date="2015-09" db="EMBL/GenBank/DDBJ databases">
        <title>Bacillus cereus food isolates.</title>
        <authorList>
            <person name="Boekhorst J."/>
        </authorList>
    </citation>
    <scope>NUCLEOTIDE SEQUENCE [LARGE SCALE GENOMIC DNA]</scope>
    <source>
        <strain evidence="8 9">B4082</strain>
    </source>
</reference>
<evidence type="ECO:0000256" key="4">
    <source>
        <dbReference type="ARBA" id="ARBA00022827"/>
    </source>
</evidence>
<feature type="domain" description="Glucose-methanol-choline oxidoreductase N-terminal" evidence="6">
    <location>
        <begin position="39"/>
        <end position="355"/>
    </location>
</feature>
<feature type="domain" description="Glucose-methanol-choline oxidoreductase C-terminal" evidence="7">
    <location>
        <begin position="444"/>
        <end position="589"/>
    </location>
</feature>
<evidence type="ECO:0000256" key="2">
    <source>
        <dbReference type="ARBA" id="ARBA00010790"/>
    </source>
</evidence>
<gene>
    <name evidence="8" type="ORF">B4082_5053</name>
</gene>
<dbReference type="Gene3D" id="3.50.50.60">
    <property type="entry name" value="FAD/NAD(P)-binding domain"/>
    <property type="match status" value="1"/>
</dbReference>
<evidence type="ECO:0000313" key="9">
    <source>
        <dbReference type="Proteomes" id="UP000076501"/>
    </source>
</evidence>
<dbReference type="PANTHER" id="PTHR11552:SF147">
    <property type="entry name" value="CHOLINE DEHYDROGENASE, MITOCHONDRIAL"/>
    <property type="match status" value="1"/>
</dbReference>
<evidence type="ECO:0000259" key="6">
    <source>
        <dbReference type="Pfam" id="PF00732"/>
    </source>
</evidence>
<dbReference type="Proteomes" id="UP000076501">
    <property type="component" value="Unassembled WGS sequence"/>
</dbReference>
<dbReference type="EMBL" id="LJKA01000072">
    <property type="protein sequence ID" value="KZD27959.1"/>
    <property type="molecule type" value="Genomic_DNA"/>
</dbReference>
<organism evidence="8 9">
    <name type="scientific">Bacillus cereus</name>
    <dbReference type="NCBI Taxonomy" id="1396"/>
    <lineage>
        <taxon>Bacteria</taxon>
        <taxon>Bacillati</taxon>
        <taxon>Bacillota</taxon>
        <taxon>Bacilli</taxon>
        <taxon>Bacillales</taxon>
        <taxon>Bacillaceae</taxon>
        <taxon>Bacillus</taxon>
        <taxon>Bacillus cereus group</taxon>
    </lineage>
</organism>
<dbReference type="GO" id="GO:0016614">
    <property type="term" value="F:oxidoreductase activity, acting on CH-OH group of donors"/>
    <property type="evidence" value="ECO:0007669"/>
    <property type="project" value="InterPro"/>
</dbReference>
<comment type="caution">
    <text evidence="8">The sequence shown here is derived from an EMBL/GenBank/DDBJ whole genome shotgun (WGS) entry which is preliminary data.</text>
</comment>
<dbReference type="RefSeq" id="WP_080468712.1">
    <property type="nucleotide sequence ID" value="NZ_LJKA01000072.1"/>
</dbReference>
<dbReference type="InterPro" id="IPR012132">
    <property type="entry name" value="GMC_OxRdtase"/>
</dbReference>
<evidence type="ECO:0000313" key="8">
    <source>
        <dbReference type="EMBL" id="KZD27959.1"/>
    </source>
</evidence>
<keyword evidence="3" id="KW-0285">Flavoprotein</keyword>
<feature type="binding site" evidence="5">
    <location>
        <position position="277"/>
    </location>
    <ligand>
        <name>FAD</name>
        <dbReference type="ChEBI" id="CHEBI:57692"/>
    </ligand>
</feature>
<evidence type="ECO:0000259" key="7">
    <source>
        <dbReference type="Pfam" id="PF05199"/>
    </source>
</evidence>
<comment type="cofactor">
    <cofactor evidence="1 5">
        <name>FAD</name>
        <dbReference type="ChEBI" id="CHEBI:57692"/>
    </cofactor>
</comment>
<dbReference type="PIRSF" id="PIRSF000137">
    <property type="entry name" value="Alcohol_oxidase"/>
    <property type="match status" value="1"/>
</dbReference>
<sequence length="620" mass="67905">MPSKNRNCFNPCEFPYSLFPCAFPCAVPEPIKPIDPTKFDYIVIGAGTAGGVIAKELTDDKSTSVLVLEAGTNMTNELSNPSVLAAINTTRGNRFSFNVTSELESTIARTLIATNGRAIGGSSEISDMYAVRGSKELYNQWASLVGNQWSYDKISSLFVKNETYTGSTQDPDERGSQGPIFIRQQSIPPNGLINTLVQATNTVLGTPIAVDYNTGIRDCAFYKSQIIQKEVSPGQFVRSSTATGYLNDHIVSQGNQFHPDEFGVGGRKLVILAKTTVNKILFKKKNGLNIAVGVEFVKDGVSHRRFARKGIIVSAGFFSSVILQRSGIGKSNDLAKAGIPTFIESPNVGHNLQTHGYVGLGVEIDTSQILPIFFADPNFPLILGAFQAENPMNLLESRRLQLIGAPIPFFIPAPDVISNGWSLDLTFQTTPSIMSFGIVDVNTKSRGTVLVEHSDPEAYPSLNFNPLEDPNDLTYMVDQYKRIYNIIVEARDSLKYPNNGIGKVVYPPESIFQLPNNDPNKQQQLENYVKASYTNFSLGGQCRMGQTIQEGVVDGFLNVFGTKNLKVADLSISPIIPDGQPSAAAQMIGLNAVRFIKEYPSPYVMTDKELEDYENEIKKI</sequence>
<dbReference type="Pfam" id="PF05199">
    <property type="entry name" value="GMC_oxred_C"/>
    <property type="match status" value="1"/>
</dbReference>
<evidence type="ECO:0000256" key="1">
    <source>
        <dbReference type="ARBA" id="ARBA00001974"/>
    </source>
</evidence>
<dbReference type="SUPFAM" id="SSF54373">
    <property type="entry name" value="FAD-linked reductases, C-terminal domain"/>
    <property type="match status" value="1"/>
</dbReference>
<name>A0A164C4R1_BACCE</name>
<dbReference type="Pfam" id="PF00732">
    <property type="entry name" value="GMC_oxred_N"/>
    <property type="match status" value="1"/>
</dbReference>
<proteinExistence type="inferred from homology"/>
<dbReference type="SUPFAM" id="SSF51905">
    <property type="entry name" value="FAD/NAD(P)-binding domain"/>
    <property type="match status" value="1"/>
</dbReference>
<dbReference type="Gene3D" id="3.30.560.10">
    <property type="entry name" value="Glucose Oxidase, domain 3"/>
    <property type="match status" value="1"/>
</dbReference>
<dbReference type="InterPro" id="IPR000172">
    <property type="entry name" value="GMC_OxRdtase_N"/>
</dbReference>
<dbReference type="InterPro" id="IPR036188">
    <property type="entry name" value="FAD/NAD-bd_sf"/>
</dbReference>
<dbReference type="PATRIC" id="fig|1396.539.peg.4747"/>
<dbReference type="PANTHER" id="PTHR11552">
    <property type="entry name" value="GLUCOSE-METHANOL-CHOLINE GMC OXIDOREDUCTASE"/>
    <property type="match status" value="1"/>
</dbReference>
<keyword evidence="4 5" id="KW-0274">FAD</keyword>
<comment type="similarity">
    <text evidence="2">Belongs to the GMC oxidoreductase family.</text>
</comment>
<dbReference type="AlphaFoldDB" id="A0A164C4R1"/>
<dbReference type="InterPro" id="IPR007867">
    <property type="entry name" value="GMC_OxRtase_C"/>
</dbReference>